<dbReference type="Proteomes" id="UP001549921">
    <property type="component" value="Unassembled WGS sequence"/>
</dbReference>
<dbReference type="EMBL" id="JBEDNZ010000031">
    <property type="protein sequence ID" value="KAL0808547.1"/>
    <property type="molecule type" value="Genomic_DNA"/>
</dbReference>
<sequence>MPHLCLCQASDIKILKEIIQILKPCLKVTEEMSSEKYVSGSKAIPMIKCLREYLETITPTNYLTVQLKNTLLNKIKKRFDNIQKVHLFSMATVLDPRFKKIHLDDGTALARIITSIKIYLNENSDLGAVPVLSQASDEGDPEDIWQAHRQKLMTESSCRSEGAGTSELDVYIAAPLTDLKSDPLAIWKSYEGAYPKQTKLACKHLLVSASSAPAERLFSKAGNIVRKTRNLNFLSTKSHP</sequence>
<dbReference type="InterPro" id="IPR012337">
    <property type="entry name" value="RNaseH-like_sf"/>
</dbReference>
<dbReference type="SUPFAM" id="SSF53098">
    <property type="entry name" value="Ribonuclease H-like"/>
    <property type="match status" value="1"/>
</dbReference>
<name>A0ABD0S3S7_LOXSC</name>
<reference evidence="2 3" key="1">
    <citation type="submission" date="2024-06" db="EMBL/GenBank/DDBJ databases">
        <title>A chromosome-level genome assembly of beet webworm, Loxostege sticticalis.</title>
        <authorList>
            <person name="Zhang Y."/>
        </authorList>
    </citation>
    <scope>NUCLEOTIDE SEQUENCE [LARGE SCALE GENOMIC DNA]</scope>
    <source>
        <strain evidence="2">AQ028</strain>
        <tissue evidence="2">Male pupae</tissue>
    </source>
</reference>
<dbReference type="AlphaFoldDB" id="A0ABD0S3S7"/>
<organism evidence="2 3">
    <name type="scientific">Loxostege sticticalis</name>
    <name type="common">Beet webworm moth</name>
    <dbReference type="NCBI Taxonomy" id="481309"/>
    <lineage>
        <taxon>Eukaryota</taxon>
        <taxon>Metazoa</taxon>
        <taxon>Ecdysozoa</taxon>
        <taxon>Arthropoda</taxon>
        <taxon>Hexapoda</taxon>
        <taxon>Insecta</taxon>
        <taxon>Pterygota</taxon>
        <taxon>Neoptera</taxon>
        <taxon>Endopterygota</taxon>
        <taxon>Lepidoptera</taxon>
        <taxon>Glossata</taxon>
        <taxon>Ditrysia</taxon>
        <taxon>Pyraloidea</taxon>
        <taxon>Crambidae</taxon>
        <taxon>Pyraustinae</taxon>
        <taxon>Loxostege</taxon>
    </lineage>
</organism>
<dbReference type="InterPro" id="IPR052717">
    <property type="entry name" value="Vacuolar_transposase_reg"/>
</dbReference>
<dbReference type="Pfam" id="PF05699">
    <property type="entry name" value="Dimer_Tnp_hAT"/>
    <property type="match status" value="1"/>
</dbReference>
<dbReference type="InterPro" id="IPR008906">
    <property type="entry name" value="HATC_C_dom"/>
</dbReference>
<dbReference type="PANTHER" id="PTHR46169:SF15">
    <property type="entry name" value="INNER CENTROMERE PROTEIN A-LIKE ISOFORM X1-RELATED"/>
    <property type="match status" value="1"/>
</dbReference>
<protein>
    <recommendedName>
        <fullName evidence="1">HAT C-terminal dimerisation domain-containing protein</fullName>
    </recommendedName>
</protein>
<feature type="domain" description="HAT C-terminal dimerisation" evidence="1">
    <location>
        <begin position="167"/>
        <end position="230"/>
    </location>
</feature>
<dbReference type="PANTHER" id="PTHR46169">
    <property type="entry name" value="DNA REPLICATION-RELATED ELEMENT FACTOR, ISOFORM A"/>
    <property type="match status" value="1"/>
</dbReference>
<comment type="caution">
    <text evidence="2">The sequence shown here is derived from an EMBL/GenBank/DDBJ whole genome shotgun (WGS) entry which is preliminary data.</text>
</comment>
<proteinExistence type="predicted"/>
<evidence type="ECO:0000313" key="2">
    <source>
        <dbReference type="EMBL" id="KAL0808547.1"/>
    </source>
</evidence>
<evidence type="ECO:0000313" key="3">
    <source>
        <dbReference type="Proteomes" id="UP001549921"/>
    </source>
</evidence>
<gene>
    <name evidence="2" type="ORF">ABMA28_012992</name>
</gene>
<evidence type="ECO:0000259" key="1">
    <source>
        <dbReference type="Pfam" id="PF05699"/>
    </source>
</evidence>
<accession>A0ABD0S3S7</accession>